<dbReference type="Gene3D" id="3.40.50.12780">
    <property type="entry name" value="N-terminal domain of ligase-like"/>
    <property type="match status" value="1"/>
</dbReference>
<dbReference type="OrthoDB" id="3597198at2"/>
<dbReference type="AlphaFoldDB" id="A0A3N6MMS1"/>
<reference evidence="1 2" key="1">
    <citation type="submission" date="2018-11" db="EMBL/GenBank/DDBJ databases">
        <title>Paraburkholderia sp. DHOA04, isolated from soil.</title>
        <authorList>
            <person name="Gao Z.-H."/>
            <person name="Qiu L.-H."/>
            <person name="Fu J.-C."/>
        </authorList>
    </citation>
    <scope>NUCLEOTIDE SEQUENCE [LARGE SCALE GENOMIC DNA]</scope>
    <source>
        <strain evidence="1 2">DHOA04</strain>
    </source>
</reference>
<gene>
    <name evidence="1" type="ORF">D1Y85_16635</name>
</gene>
<dbReference type="InterPro" id="IPR042099">
    <property type="entry name" value="ANL_N_sf"/>
</dbReference>
<dbReference type="Proteomes" id="UP000272778">
    <property type="component" value="Unassembled WGS sequence"/>
</dbReference>
<evidence type="ECO:0000313" key="2">
    <source>
        <dbReference type="Proteomes" id="UP000272778"/>
    </source>
</evidence>
<comment type="caution">
    <text evidence="1">The sequence shown here is derived from an EMBL/GenBank/DDBJ whole genome shotgun (WGS) entry which is preliminary data.</text>
</comment>
<keyword evidence="2" id="KW-1185">Reference proteome</keyword>
<organism evidence="1 2">
    <name type="scientific">Paraburkholderia dinghuensis</name>
    <dbReference type="NCBI Taxonomy" id="2305225"/>
    <lineage>
        <taxon>Bacteria</taxon>
        <taxon>Pseudomonadati</taxon>
        <taxon>Pseudomonadota</taxon>
        <taxon>Betaproteobacteria</taxon>
        <taxon>Burkholderiales</taxon>
        <taxon>Burkholderiaceae</taxon>
        <taxon>Paraburkholderia</taxon>
    </lineage>
</organism>
<name>A0A3N6MMS1_9BURK</name>
<dbReference type="SUPFAM" id="SSF56801">
    <property type="entry name" value="Acetyl-CoA synthetase-like"/>
    <property type="match status" value="1"/>
</dbReference>
<sequence>MPTDASSIAEKTHLLLNQPAALAGYSLHGWEHLPRAELDAMHLLGLKQRFAELRDAIPMLKKLADGTGVETIEQVDDVVPLLFQHTVYKSYPPALLENNRFPQINQWLTKLVTPELAEQVRAAEVGACEGLDDWFAVMDEAVPALRLGHSTGTSGSMSFLPVSSTEYQKNALVRRLFVWNQTGPDMPAPDLHVAYPYFRSGSSGHLRGNDMAVQVLLKGEDYFHAAYPGRMSSDVLYLGARIRAAQARGTLDRLQISPALRAKKAQFDALLADMPQRLEQFFEQLAEQLHGKRIYIWATWNMLHGMAKAGLARGLEGVFAPDSYISYGGGAKGMVPPPDWQDDVRRFTGVKRLHELYGMTEILGSHMKCEHGHFHFAPTVIPFLLDPETGQPLPREGRVTGRAAFFDLGAHARWGGFISGDEITVEWDKPCPCGHTGRYVVGAVQRYSEKNGGDDKITCAASESVVNDALSFLNQFEV</sequence>
<accession>A0A3N6MMS1</accession>
<proteinExistence type="predicted"/>
<evidence type="ECO:0000313" key="1">
    <source>
        <dbReference type="EMBL" id="RQH05029.1"/>
    </source>
</evidence>
<protein>
    <recommendedName>
        <fullName evidence="3">Acyl-protein synthetase LuxE domain-containing protein</fullName>
    </recommendedName>
</protein>
<dbReference type="EMBL" id="RQIS01000011">
    <property type="protein sequence ID" value="RQH05029.1"/>
    <property type="molecule type" value="Genomic_DNA"/>
</dbReference>
<evidence type="ECO:0008006" key="3">
    <source>
        <dbReference type="Google" id="ProtNLM"/>
    </source>
</evidence>